<gene>
    <name evidence="1" type="ORF">Terrestrivirus3_96</name>
</gene>
<protein>
    <submittedName>
        <fullName evidence="1">Uncharacterized protein</fullName>
    </submittedName>
</protein>
<proteinExistence type="predicted"/>
<organism evidence="1">
    <name type="scientific">Terrestrivirus sp</name>
    <dbReference type="NCBI Taxonomy" id="2487775"/>
    <lineage>
        <taxon>Viruses</taxon>
        <taxon>Varidnaviria</taxon>
        <taxon>Bamfordvirae</taxon>
        <taxon>Nucleocytoviricota</taxon>
        <taxon>Megaviricetes</taxon>
        <taxon>Imitervirales</taxon>
        <taxon>Mimiviridae</taxon>
        <taxon>Klosneuvirinae</taxon>
    </lineage>
</organism>
<accession>A0A3G4ZLV5</accession>
<evidence type="ECO:0000313" key="1">
    <source>
        <dbReference type="EMBL" id="AYV75827.1"/>
    </source>
</evidence>
<sequence length="86" mass="9921">MYTTNFDVNDFEIIVSPDDMEIIKEISPTINTYNITKIIDSNKLDLKLPCDEETTKKFQAILLLLLAGYYYDKINHNIPVPNIVPD</sequence>
<name>A0A3G4ZLV5_9VIRU</name>
<reference evidence="1" key="1">
    <citation type="submission" date="2018-10" db="EMBL/GenBank/DDBJ databases">
        <title>Hidden diversity of soil giant viruses.</title>
        <authorList>
            <person name="Schulz F."/>
            <person name="Alteio L."/>
            <person name="Goudeau D."/>
            <person name="Ryan E.M."/>
            <person name="Malmstrom R.R."/>
            <person name="Blanchard J."/>
            <person name="Woyke T."/>
        </authorList>
    </citation>
    <scope>NUCLEOTIDE SEQUENCE</scope>
    <source>
        <strain evidence="1">TEV1</strain>
    </source>
</reference>
<dbReference type="EMBL" id="MK071981">
    <property type="protein sequence ID" value="AYV75827.1"/>
    <property type="molecule type" value="Genomic_DNA"/>
</dbReference>